<dbReference type="GO" id="GO:0008270">
    <property type="term" value="F:zinc ion binding"/>
    <property type="evidence" value="ECO:0007669"/>
    <property type="project" value="TreeGrafter"/>
</dbReference>
<evidence type="ECO:0000259" key="5">
    <source>
        <dbReference type="SMART" id="SM00829"/>
    </source>
</evidence>
<dbReference type="PANTHER" id="PTHR43880">
    <property type="entry name" value="ALCOHOL DEHYDROGENASE"/>
    <property type="match status" value="1"/>
</dbReference>
<dbReference type="GO" id="GO:0051903">
    <property type="term" value="F:S-(hydroxymethyl)glutathione dehydrogenase [NAD(P)+] activity"/>
    <property type="evidence" value="ECO:0007669"/>
    <property type="project" value="TreeGrafter"/>
</dbReference>
<gene>
    <name evidence="6" type="ORF">ESP62_001515</name>
</gene>
<dbReference type="SUPFAM" id="SSF50129">
    <property type="entry name" value="GroES-like"/>
    <property type="match status" value="2"/>
</dbReference>
<dbReference type="PANTHER" id="PTHR43880:SF12">
    <property type="entry name" value="ALCOHOL DEHYDROGENASE CLASS-3"/>
    <property type="match status" value="1"/>
</dbReference>
<comment type="caution">
    <text evidence="6">The sequence shown here is derived from an EMBL/GenBank/DDBJ whole genome shotgun (WGS) entry which is preliminary data.</text>
</comment>
<dbReference type="SMART" id="SM00829">
    <property type="entry name" value="PKS_ER"/>
    <property type="match status" value="1"/>
</dbReference>
<dbReference type="EC" id="1.1.99.36" evidence="6"/>
<keyword evidence="3" id="KW-0862">Zinc</keyword>
<protein>
    <submittedName>
        <fullName evidence="6">NDMA-dependent alcohol dehydrogenase</fullName>
        <ecNumber evidence="6">1.1.99.36</ecNumber>
    </submittedName>
</protein>
<dbReference type="SUPFAM" id="SSF51735">
    <property type="entry name" value="NAD(P)-binding Rossmann-fold domains"/>
    <property type="match status" value="1"/>
</dbReference>
<dbReference type="CDD" id="cd08279">
    <property type="entry name" value="Zn_ADH_class_III"/>
    <property type="match status" value="1"/>
</dbReference>
<dbReference type="Gene3D" id="3.40.50.720">
    <property type="entry name" value="NAD(P)-binding Rossmann-like Domain"/>
    <property type="match status" value="1"/>
</dbReference>
<accession>A0A641ASQ0</accession>
<dbReference type="Pfam" id="PF00107">
    <property type="entry name" value="ADH_zinc_N"/>
    <property type="match status" value="1"/>
</dbReference>
<dbReference type="InterPro" id="IPR013149">
    <property type="entry name" value="ADH-like_C"/>
</dbReference>
<keyword evidence="6" id="KW-0560">Oxidoreductase</keyword>
<evidence type="ECO:0000256" key="3">
    <source>
        <dbReference type="ARBA" id="ARBA00022833"/>
    </source>
</evidence>
<dbReference type="InterPro" id="IPR023921">
    <property type="entry name" value="ADH_Zn_actinomycetes"/>
</dbReference>
<keyword evidence="4" id="KW-0520">NAD</keyword>
<dbReference type="InterPro" id="IPR036291">
    <property type="entry name" value="NAD(P)-bd_dom_sf"/>
</dbReference>
<keyword evidence="2" id="KW-0479">Metal-binding</keyword>
<dbReference type="EMBL" id="SDPP02000001">
    <property type="protein sequence ID" value="KAA1379918.1"/>
    <property type="molecule type" value="Genomic_DNA"/>
</dbReference>
<feature type="domain" description="Enoyl reductase (ER)" evidence="5">
    <location>
        <begin position="10"/>
        <end position="370"/>
    </location>
</feature>
<proteinExistence type="inferred from homology"/>
<name>A0A641ASQ0_9ACTN</name>
<dbReference type="NCBIfam" id="TIGR03989">
    <property type="entry name" value="Rxyl_3153"/>
    <property type="match status" value="1"/>
</dbReference>
<dbReference type="RefSeq" id="WP_129179888.1">
    <property type="nucleotide sequence ID" value="NZ_JAGIOG010000001.1"/>
</dbReference>
<keyword evidence="7" id="KW-1185">Reference proteome</keyword>
<dbReference type="GO" id="GO:0046294">
    <property type="term" value="P:formaldehyde catabolic process"/>
    <property type="evidence" value="ECO:0007669"/>
    <property type="project" value="TreeGrafter"/>
</dbReference>
<organism evidence="6 7">
    <name type="scientific">Aeromicrobium fastidiosum</name>
    <dbReference type="NCBI Taxonomy" id="52699"/>
    <lineage>
        <taxon>Bacteria</taxon>
        <taxon>Bacillati</taxon>
        <taxon>Actinomycetota</taxon>
        <taxon>Actinomycetes</taxon>
        <taxon>Propionibacteriales</taxon>
        <taxon>Nocardioidaceae</taxon>
        <taxon>Aeromicrobium</taxon>
    </lineage>
</organism>
<reference evidence="6" key="1">
    <citation type="submission" date="2019-09" db="EMBL/GenBank/DDBJ databases">
        <authorList>
            <person name="Li J."/>
        </authorList>
    </citation>
    <scope>NUCLEOTIDE SEQUENCE [LARGE SCALE GENOMIC DNA]</scope>
    <source>
        <strain evidence="6">NRBC 14897</strain>
    </source>
</reference>
<dbReference type="OrthoDB" id="334894at2"/>
<sequence>MQTRAAIIRESPGKFEIATLELDAPRHGELLVKMVAAGLCHSDDHMQTGDMPPGHMPIITGHEGGGIVEEVGPGTEGFEVGDHVIFSFIPSCGECRFCAMGLTNLCNIGAFLMFGSRLDDPEDFRLKLPDGTGVGQSCSIGTLSEYTVVSTHSAIKVDKDLPLDKLCLLGCGVGTGLGSAFNGAEVKAGDVVIVMGAGGIGSNAVQGAKIAGATTVIVVDPVKFKRDNALTMGATHVYDNIAEATAYAQSITNGQGADSAIVSIGVVHGEHIADAFAAIRKGGTVVVTGIMPFGEVGIPISAMELTLLQKRIQGVLFGACNPRADIPRQIEMYRAGQLKLDELVTTKYRLDDVHRAYEDLNAGVNIRGVITFD</sequence>
<dbReference type="InterPro" id="IPR011032">
    <property type="entry name" value="GroES-like_sf"/>
</dbReference>
<dbReference type="Pfam" id="PF08240">
    <property type="entry name" value="ADH_N"/>
    <property type="match status" value="1"/>
</dbReference>
<dbReference type="GO" id="GO:0005829">
    <property type="term" value="C:cytosol"/>
    <property type="evidence" value="ECO:0007669"/>
    <property type="project" value="TreeGrafter"/>
</dbReference>
<dbReference type="InterPro" id="IPR020843">
    <property type="entry name" value="ER"/>
</dbReference>
<evidence type="ECO:0000313" key="6">
    <source>
        <dbReference type="EMBL" id="KAA1379918.1"/>
    </source>
</evidence>
<evidence type="ECO:0000313" key="7">
    <source>
        <dbReference type="Proteomes" id="UP001515100"/>
    </source>
</evidence>
<evidence type="ECO:0000256" key="1">
    <source>
        <dbReference type="ARBA" id="ARBA00008072"/>
    </source>
</evidence>
<evidence type="ECO:0000256" key="2">
    <source>
        <dbReference type="ARBA" id="ARBA00022723"/>
    </source>
</evidence>
<evidence type="ECO:0000256" key="4">
    <source>
        <dbReference type="ARBA" id="ARBA00023027"/>
    </source>
</evidence>
<dbReference type="Gene3D" id="3.90.180.10">
    <property type="entry name" value="Medium-chain alcohol dehydrogenases, catalytic domain"/>
    <property type="match status" value="1"/>
</dbReference>
<dbReference type="InterPro" id="IPR013154">
    <property type="entry name" value="ADH-like_N"/>
</dbReference>
<comment type="similarity">
    <text evidence="1">Belongs to the zinc-containing alcohol dehydrogenase family.</text>
</comment>
<dbReference type="Proteomes" id="UP001515100">
    <property type="component" value="Unassembled WGS sequence"/>
</dbReference>
<dbReference type="AlphaFoldDB" id="A0A641ASQ0"/>